<accession>A0ABV7T6V4</accession>
<comment type="caution">
    <text evidence="2">The sequence shown here is derived from an EMBL/GenBank/DDBJ whole genome shotgun (WGS) entry which is preliminary data.</text>
</comment>
<name>A0ABV7T6V4_9GAMM</name>
<keyword evidence="1" id="KW-0732">Signal</keyword>
<protein>
    <submittedName>
        <fullName evidence="2">DUF4892 domain-containing protein</fullName>
    </submittedName>
</protein>
<gene>
    <name evidence="2" type="ORF">ACFOMF_14235</name>
</gene>
<dbReference type="RefSeq" id="WP_386366028.1">
    <property type="nucleotide sequence ID" value="NZ_JBHRXZ010000024.1"/>
</dbReference>
<keyword evidence="3" id="KW-1185">Reference proteome</keyword>
<dbReference type="Proteomes" id="UP001595630">
    <property type="component" value="Unassembled WGS sequence"/>
</dbReference>
<reference evidence="3" key="1">
    <citation type="journal article" date="2019" name="Int. J. Syst. Evol. Microbiol.">
        <title>The Global Catalogue of Microorganisms (GCM) 10K type strain sequencing project: providing services to taxonomists for standard genome sequencing and annotation.</title>
        <authorList>
            <consortium name="The Broad Institute Genomics Platform"/>
            <consortium name="The Broad Institute Genome Sequencing Center for Infectious Disease"/>
            <person name="Wu L."/>
            <person name="Ma J."/>
        </authorList>
    </citation>
    <scope>NUCLEOTIDE SEQUENCE [LARGE SCALE GENOMIC DNA]</scope>
    <source>
        <strain evidence="3">KCTC 42447</strain>
    </source>
</reference>
<organism evidence="2 3">
    <name type="scientific">Stutzerimonas tarimensis</name>
    <dbReference type="NCBI Taxonomy" id="1507735"/>
    <lineage>
        <taxon>Bacteria</taxon>
        <taxon>Pseudomonadati</taxon>
        <taxon>Pseudomonadota</taxon>
        <taxon>Gammaproteobacteria</taxon>
        <taxon>Pseudomonadales</taxon>
        <taxon>Pseudomonadaceae</taxon>
        <taxon>Stutzerimonas</taxon>
    </lineage>
</organism>
<evidence type="ECO:0000313" key="3">
    <source>
        <dbReference type="Proteomes" id="UP001595630"/>
    </source>
</evidence>
<feature type="chain" id="PRO_5046320117" evidence="1">
    <location>
        <begin position="19"/>
        <end position="270"/>
    </location>
</feature>
<proteinExistence type="predicted"/>
<dbReference type="EMBL" id="JBHRXZ010000024">
    <property type="protein sequence ID" value="MFC3608939.1"/>
    <property type="molecule type" value="Genomic_DNA"/>
</dbReference>
<evidence type="ECO:0000256" key="1">
    <source>
        <dbReference type="SAM" id="SignalP"/>
    </source>
</evidence>
<feature type="signal peptide" evidence="1">
    <location>
        <begin position="1"/>
        <end position="18"/>
    </location>
</feature>
<dbReference type="InterPro" id="IPR032608">
    <property type="entry name" value="DUF4892"/>
</dbReference>
<sequence length="270" mass="29958">MRLPWIVGLAVFAQTAWAVDVPGSEDLPTLSRYPQAEIIDYSRETVAERLYPMGSLQRIGGRLRMNDQVVVGGELTGITYQLPRIHSGLEAFTLTRQALLEQDAELLYWCEARECGSSSLWANSVFGKAMLYGPEAGQGYLLARLAEEGRGADSLIALYAITRGNGRAYLQVERLQPDAPLGSVLPAPATLLRQLRETGELHLTRLPDEPGGEWLRVLQRAFQQEAHMRVSLSGAEATEWREALVALGIRAGRIEQDRSDEPGLHIRLLR</sequence>
<dbReference type="Pfam" id="PF16234">
    <property type="entry name" value="DUF4892"/>
    <property type="match status" value="1"/>
</dbReference>
<evidence type="ECO:0000313" key="2">
    <source>
        <dbReference type="EMBL" id="MFC3608939.1"/>
    </source>
</evidence>